<dbReference type="GO" id="GO:0006310">
    <property type="term" value="P:DNA recombination"/>
    <property type="evidence" value="ECO:0007669"/>
    <property type="project" value="UniProtKB-KW"/>
</dbReference>
<keyword evidence="1" id="KW-0238">DNA-binding</keyword>
<evidence type="ECO:0000256" key="2">
    <source>
        <dbReference type="ARBA" id="ARBA00023172"/>
    </source>
</evidence>
<evidence type="ECO:0000256" key="1">
    <source>
        <dbReference type="ARBA" id="ARBA00023125"/>
    </source>
</evidence>
<evidence type="ECO:0000313" key="5">
    <source>
        <dbReference type="EMBL" id="VAW42653.1"/>
    </source>
</evidence>
<dbReference type="Gene3D" id="1.10.443.10">
    <property type="entry name" value="Intergrase catalytic core"/>
    <property type="match status" value="1"/>
</dbReference>
<proteinExistence type="predicted"/>
<keyword evidence="2" id="KW-0233">DNA recombination</keyword>
<dbReference type="AlphaFoldDB" id="A0A3B0VR99"/>
<dbReference type="InterPro" id="IPR050090">
    <property type="entry name" value="Tyrosine_recombinase_XerCD"/>
</dbReference>
<gene>
    <name evidence="4" type="ORF">MNBD_GAMMA01-1360</name>
    <name evidence="5" type="ORF">MNBD_GAMMA01-1387</name>
</gene>
<dbReference type="PANTHER" id="PTHR30349:SF41">
    <property type="entry name" value="INTEGRASE_RECOMBINASE PROTEIN MJ0367-RELATED"/>
    <property type="match status" value="1"/>
</dbReference>
<dbReference type="PANTHER" id="PTHR30349">
    <property type="entry name" value="PHAGE INTEGRASE-RELATED"/>
    <property type="match status" value="1"/>
</dbReference>
<dbReference type="GO" id="GO:0003677">
    <property type="term" value="F:DNA binding"/>
    <property type="evidence" value="ECO:0007669"/>
    <property type="project" value="UniProtKB-KW"/>
</dbReference>
<dbReference type="InterPro" id="IPR011010">
    <property type="entry name" value="DNA_brk_join_enz"/>
</dbReference>
<protein>
    <recommendedName>
        <fullName evidence="3">Tyr recombinase domain-containing protein</fullName>
    </recommendedName>
</protein>
<feature type="domain" description="Tyr recombinase" evidence="3">
    <location>
        <begin position="11"/>
        <end position="190"/>
    </location>
</feature>
<dbReference type="PROSITE" id="PS51898">
    <property type="entry name" value="TYR_RECOMBINASE"/>
    <property type="match status" value="1"/>
</dbReference>
<dbReference type="EMBL" id="UOEW01000369">
    <property type="protein sequence ID" value="VAW42612.1"/>
    <property type="molecule type" value="Genomic_DNA"/>
</dbReference>
<dbReference type="Pfam" id="PF00589">
    <property type="entry name" value="Phage_integrase"/>
    <property type="match status" value="1"/>
</dbReference>
<dbReference type="InterPro" id="IPR002104">
    <property type="entry name" value="Integrase_catalytic"/>
</dbReference>
<evidence type="ECO:0000259" key="3">
    <source>
        <dbReference type="PROSITE" id="PS51898"/>
    </source>
</evidence>
<dbReference type="InterPro" id="IPR013762">
    <property type="entry name" value="Integrase-like_cat_sf"/>
</dbReference>
<name>A0A3B0VR99_9ZZZZ</name>
<reference evidence="5" key="1">
    <citation type="submission" date="2018-06" db="EMBL/GenBank/DDBJ databases">
        <authorList>
            <person name="Zhirakovskaya E."/>
        </authorList>
    </citation>
    <scope>NUCLEOTIDE SEQUENCE</scope>
</reference>
<dbReference type="GO" id="GO:0015074">
    <property type="term" value="P:DNA integration"/>
    <property type="evidence" value="ECO:0007669"/>
    <property type="project" value="InterPro"/>
</dbReference>
<evidence type="ECO:0000313" key="4">
    <source>
        <dbReference type="EMBL" id="VAW42612.1"/>
    </source>
</evidence>
<sequence>MSESTLYTNQGKRLYLTAEERQAFYDAAKKQSREIRTFCHCLHLTGCRISEALETTIDKVDLSEQAIIFRTLKKRTKVHYRNVPVPSDYIDTLDMVHGIRESQRGSKTPKLWSWERSNAWRIIKRVMIEAGIDGTLPHATAKGLRHAYGIHAIASGVPVTELQNLLGHADLKTTSIYLNAQGAEKRALVSRMW</sequence>
<organism evidence="5">
    <name type="scientific">hydrothermal vent metagenome</name>
    <dbReference type="NCBI Taxonomy" id="652676"/>
    <lineage>
        <taxon>unclassified sequences</taxon>
        <taxon>metagenomes</taxon>
        <taxon>ecological metagenomes</taxon>
    </lineage>
</organism>
<dbReference type="SUPFAM" id="SSF56349">
    <property type="entry name" value="DNA breaking-rejoining enzymes"/>
    <property type="match status" value="1"/>
</dbReference>
<accession>A0A3B0VR99</accession>
<dbReference type="EMBL" id="UOEW01000369">
    <property type="protein sequence ID" value="VAW42653.1"/>
    <property type="molecule type" value="Genomic_DNA"/>
</dbReference>